<dbReference type="EMBL" id="WBJX01000004">
    <property type="protein sequence ID" value="KAB1637263.1"/>
    <property type="molecule type" value="Genomic_DNA"/>
</dbReference>
<dbReference type="OrthoDB" id="5118063at2"/>
<comment type="caution">
    <text evidence="1">The sequence shown here is derived from an EMBL/GenBank/DDBJ whole genome shotgun (WGS) entry which is preliminary data.</text>
</comment>
<dbReference type="Gene3D" id="1.10.357.10">
    <property type="entry name" value="Tetracycline Repressor, domain 2"/>
    <property type="match status" value="1"/>
</dbReference>
<dbReference type="Proteomes" id="UP000490386">
    <property type="component" value="Unassembled WGS sequence"/>
</dbReference>
<accession>A0A7J5B071</accession>
<proteinExistence type="predicted"/>
<gene>
    <name evidence="1" type="ORF">F8O03_13365</name>
</gene>
<organism evidence="1 2">
    <name type="scientific">Pseudoclavibacter terrae</name>
    <dbReference type="NCBI Taxonomy" id="1530195"/>
    <lineage>
        <taxon>Bacteria</taxon>
        <taxon>Bacillati</taxon>
        <taxon>Actinomycetota</taxon>
        <taxon>Actinomycetes</taxon>
        <taxon>Micrococcales</taxon>
        <taxon>Microbacteriaceae</taxon>
        <taxon>Pseudoclavibacter</taxon>
    </lineage>
</organism>
<name>A0A7J5B071_9MICO</name>
<keyword evidence="2" id="KW-1185">Reference proteome</keyword>
<dbReference type="RefSeq" id="WP_151424286.1">
    <property type="nucleotide sequence ID" value="NZ_CANKVH010000003.1"/>
</dbReference>
<reference evidence="1 2" key="1">
    <citation type="submission" date="2019-09" db="EMBL/GenBank/DDBJ databases">
        <title>Phylogeny of genus Pseudoclavibacter and closely related genus.</title>
        <authorList>
            <person name="Li Y."/>
        </authorList>
    </citation>
    <scope>NUCLEOTIDE SEQUENCE [LARGE SCALE GENOMIC DNA]</scope>
    <source>
        <strain evidence="1 2">THG-MD12</strain>
    </source>
</reference>
<evidence type="ECO:0000313" key="1">
    <source>
        <dbReference type="EMBL" id="KAB1637263.1"/>
    </source>
</evidence>
<dbReference type="InterPro" id="IPR009057">
    <property type="entry name" value="Homeodomain-like_sf"/>
</dbReference>
<dbReference type="AlphaFoldDB" id="A0A7J5B071"/>
<protein>
    <submittedName>
        <fullName evidence="1">TetR family transcriptional regulator</fullName>
    </submittedName>
</protein>
<dbReference type="SUPFAM" id="SSF46689">
    <property type="entry name" value="Homeodomain-like"/>
    <property type="match status" value="1"/>
</dbReference>
<evidence type="ECO:0000313" key="2">
    <source>
        <dbReference type="Proteomes" id="UP000490386"/>
    </source>
</evidence>
<sequence>MARPRRLEDEQLLARIVEALEQRTDFSPWSLADVAPAAGIGASGLVKRFGSKAGLVQALTRRWVELIPQGPPPAGVDPGDALREYVGREFGAGSAAGALYALSEIIGELRDPMLSALLAEGWERQATRLAELLEAMDLPRLADARAGGAVLLDALHGSLLRTAVNRDPVSSLMTLDRFLEMWK</sequence>